<reference evidence="2 3" key="1">
    <citation type="submission" date="2022-07" db="EMBL/GenBank/DDBJ databases">
        <authorList>
            <person name="Li W.-J."/>
            <person name="Deng Q.-Q."/>
        </authorList>
    </citation>
    <scope>NUCLEOTIDE SEQUENCE [LARGE SCALE GENOMIC DNA]</scope>
    <source>
        <strain evidence="2 3">SYSU M60028</strain>
    </source>
</reference>
<dbReference type="EMBL" id="JANCLU010000001">
    <property type="protein sequence ID" value="MCP8936944.1"/>
    <property type="molecule type" value="Genomic_DNA"/>
</dbReference>
<dbReference type="EC" id="2.4.-.-" evidence="2"/>
<evidence type="ECO:0000313" key="2">
    <source>
        <dbReference type="EMBL" id="MCP8936944.1"/>
    </source>
</evidence>
<dbReference type="RefSeq" id="WP_254737353.1">
    <property type="nucleotide sequence ID" value="NZ_JANCLU010000001.1"/>
</dbReference>
<keyword evidence="2" id="KW-0328">Glycosyltransferase</keyword>
<accession>A0ABT1L6C1</accession>
<comment type="caution">
    <text evidence="2">The sequence shown here is derived from an EMBL/GenBank/DDBJ whole genome shotgun (WGS) entry which is preliminary data.</text>
</comment>
<organism evidence="2 3">
    <name type="scientific">Alsobacter ponti</name>
    <dbReference type="NCBI Taxonomy" id="2962936"/>
    <lineage>
        <taxon>Bacteria</taxon>
        <taxon>Pseudomonadati</taxon>
        <taxon>Pseudomonadota</taxon>
        <taxon>Alphaproteobacteria</taxon>
        <taxon>Hyphomicrobiales</taxon>
        <taxon>Alsobacteraceae</taxon>
        <taxon>Alsobacter</taxon>
    </lineage>
</organism>
<dbReference type="InterPro" id="IPR050256">
    <property type="entry name" value="Glycosyltransferase_2"/>
</dbReference>
<keyword evidence="3" id="KW-1185">Reference proteome</keyword>
<dbReference type="GO" id="GO:0016757">
    <property type="term" value="F:glycosyltransferase activity"/>
    <property type="evidence" value="ECO:0007669"/>
    <property type="project" value="UniProtKB-KW"/>
</dbReference>
<dbReference type="SUPFAM" id="SSF53448">
    <property type="entry name" value="Nucleotide-diphospho-sugar transferases"/>
    <property type="match status" value="1"/>
</dbReference>
<sequence length="331" mass="37280">MSVVVLVESTPPDAELMQRLAAMLERRFTDVEFMIVANGVSDDVARVVARVVESLPDSTALFLPQRTDSDVARLVGLENAVSDFALFATPDADELRVLDSFLDEFEPGDEVVIGQWRRRPGSKRFYRALQDVFYRVYDRLNGTRLEPRPAPLRLFSRAAAMHIVNRFDGEMLLKSTVLPGGYPTRIVDCDYEDKGEIDRTLRESSAKAVRLFLQSSTVPLRVVTLLALLACTLGFLYSLYTVGVYLWRKDVQPGWTTLSLQISFVTVMLSLMFGLLSEYVLQIHGALSPRRRHVVARELRSPLSRRATRLNVTDEHGAYKLGAPDLARKEA</sequence>
<feature type="transmembrane region" description="Helical" evidence="1">
    <location>
        <begin position="260"/>
        <end position="281"/>
    </location>
</feature>
<gene>
    <name evidence="2" type="ORF">NK718_00300</name>
</gene>
<dbReference type="PANTHER" id="PTHR48090">
    <property type="entry name" value="UNDECAPRENYL-PHOSPHATE 4-DEOXY-4-FORMAMIDO-L-ARABINOSE TRANSFERASE-RELATED"/>
    <property type="match status" value="1"/>
</dbReference>
<protein>
    <submittedName>
        <fullName evidence="2">Glycosyltransferase</fullName>
        <ecNumber evidence="2">2.4.-.-</ecNumber>
    </submittedName>
</protein>
<dbReference type="Proteomes" id="UP001205890">
    <property type="component" value="Unassembled WGS sequence"/>
</dbReference>
<evidence type="ECO:0000256" key="1">
    <source>
        <dbReference type="SAM" id="Phobius"/>
    </source>
</evidence>
<keyword evidence="2" id="KW-0808">Transferase</keyword>
<keyword evidence="1" id="KW-1133">Transmembrane helix</keyword>
<proteinExistence type="predicted"/>
<keyword evidence="1" id="KW-0472">Membrane</keyword>
<name>A0ABT1L6C1_9HYPH</name>
<evidence type="ECO:0000313" key="3">
    <source>
        <dbReference type="Proteomes" id="UP001205890"/>
    </source>
</evidence>
<dbReference type="InterPro" id="IPR029044">
    <property type="entry name" value="Nucleotide-diphossugar_trans"/>
</dbReference>
<keyword evidence="1" id="KW-0812">Transmembrane</keyword>
<feature type="transmembrane region" description="Helical" evidence="1">
    <location>
        <begin position="220"/>
        <end position="240"/>
    </location>
</feature>